<evidence type="ECO:0008006" key="8">
    <source>
        <dbReference type="Google" id="ProtNLM"/>
    </source>
</evidence>
<name>A0A8I6SR66_CIMLE</name>
<proteinExistence type="inferred from homology"/>
<dbReference type="GeneID" id="106674446"/>
<evidence type="ECO:0000256" key="4">
    <source>
        <dbReference type="ARBA" id="ARBA00023004"/>
    </source>
</evidence>
<dbReference type="RefSeq" id="XP_014262658.2">
    <property type="nucleotide sequence ID" value="XM_014407172.2"/>
</dbReference>
<comment type="similarity">
    <text evidence="1">Belongs to the carotenoid oxygenase family.</text>
</comment>
<dbReference type="GO" id="GO:0042574">
    <property type="term" value="P:retinal metabolic process"/>
    <property type="evidence" value="ECO:0007669"/>
    <property type="project" value="TreeGrafter"/>
</dbReference>
<evidence type="ECO:0000313" key="7">
    <source>
        <dbReference type="Proteomes" id="UP000494040"/>
    </source>
</evidence>
<dbReference type="GO" id="GO:0046872">
    <property type="term" value="F:metal ion binding"/>
    <property type="evidence" value="ECO:0007669"/>
    <property type="project" value="UniProtKB-KW"/>
</dbReference>
<feature type="binding site" evidence="5">
    <location>
        <position position="375"/>
    </location>
    <ligand>
        <name>Fe cation</name>
        <dbReference type="ChEBI" id="CHEBI:24875"/>
        <note>catalytic</note>
    </ligand>
</feature>
<feature type="binding site" evidence="5">
    <location>
        <position position="304"/>
    </location>
    <ligand>
        <name>Fe cation</name>
        <dbReference type="ChEBI" id="CHEBI:24875"/>
        <note>catalytic</note>
    </ligand>
</feature>
<dbReference type="Pfam" id="PF03055">
    <property type="entry name" value="RPE65"/>
    <property type="match status" value="1"/>
</dbReference>
<evidence type="ECO:0000256" key="3">
    <source>
        <dbReference type="ARBA" id="ARBA00023002"/>
    </source>
</evidence>
<dbReference type="PANTHER" id="PTHR10543">
    <property type="entry name" value="BETA-CAROTENE DIOXYGENASE"/>
    <property type="match status" value="1"/>
</dbReference>
<protein>
    <recommendedName>
        <fullName evidence="8">Beta,beta-carotene 15,15'-monooxygenase</fullName>
    </recommendedName>
</protein>
<keyword evidence="7" id="KW-1185">Reference proteome</keyword>
<keyword evidence="4 5" id="KW-0408">Iron</keyword>
<feature type="binding site" evidence="5">
    <location>
        <position position="583"/>
    </location>
    <ligand>
        <name>Fe cation</name>
        <dbReference type="ChEBI" id="CHEBI:24875"/>
        <note>catalytic</note>
    </ligand>
</feature>
<accession>A0A8I6SR66</accession>
<dbReference type="Proteomes" id="UP000494040">
    <property type="component" value="Unassembled WGS sequence"/>
</dbReference>
<evidence type="ECO:0000313" key="6">
    <source>
        <dbReference type="EnsemblMetazoa" id="XP_014262658.2"/>
    </source>
</evidence>
<dbReference type="EnsemblMetazoa" id="XM_014407172.2">
    <property type="protein sequence ID" value="XP_014262658.2"/>
    <property type="gene ID" value="LOC106674446"/>
</dbReference>
<sequence length="593" mass="68948">MDLLQAISDWLMQWFGRQLRPSPENCEKRFLSRDDGSRETVIKDEIDAINKINFEKIREKYENGEDLMPNCDVGVWLRDCKKEIIKPILGEIQGEIPEWLNGNLFRNGPGGLSVGETKFKHLFDSTAIIHKFHIQNGRVTYQCRYLKSRTYEKNHTAQRIVVSEFGTAPVRDPCMTIFQKFSSIFEQDVSDNCMISIYPYRDQLYTHGETPTMYRIDSKTLDTVCSVQVDKYINIAHHTAHPHVLECGTIYNLGTTVEPTGPKYCIFNFPHTKLDEPKAKDIFSEAKIVAKVKTRWPAHPGYMHSFGMTDNYFIIVEQPMSIALPEMFFVNKIKNRPSSAALKFYKDHPTLIHLISRKTGKPVFKFNAEPFFYLHIINQYEIEDYVILDICVYKDPSMIDCMFIEALKEAKHNPNYAKMFRSRPVRFVLPLRQPKMQKNLVTLKETNARAYWSKGKIYAVPEILCKIGCETPRINYPLYMGKKYRYFYAISSDVDLENPGTLIKVDTYTKKYRTWSEQGVFPSEPIFIPNLQSKDENDGLILSSLLWTSDEKKVALLILDAKTFEEIGRAVFRTPEPIPKCLHGWFINLKYLE</sequence>
<reference evidence="6" key="1">
    <citation type="submission" date="2022-01" db="UniProtKB">
        <authorList>
            <consortium name="EnsemblMetazoa"/>
        </authorList>
    </citation>
    <scope>IDENTIFICATION</scope>
</reference>
<dbReference type="GO" id="GO:0016121">
    <property type="term" value="P:carotene catabolic process"/>
    <property type="evidence" value="ECO:0007669"/>
    <property type="project" value="TreeGrafter"/>
</dbReference>
<dbReference type="InterPro" id="IPR004294">
    <property type="entry name" value="Carotenoid_Oase"/>
</dbReference>
<organism evidence="6 7">
    <name type="scientific">Cimex lectularius</name>
    <name type="common">Bed bug</name>
    <name type="synonym">Acanthia lectularia</name>
    <dbReference type="NCBI Taxonomy" id="79782"/>
    <lineage>
        <taxon>Eukaryota</taxon>
        <taxon>Metazoa</taxon>
        <taxon>Ecdysozoa</taxon>
        <taxon>Arthropoda</taxon>
        <taxon>Hexapoda</taxon>
        <taxon>Insecta</taxon>
        <taxon>Pterygota</taxon>
        <taxon>Neoptera</taxon>
        <taxon>Paraneoptera</taxon>
        <taxon>Hemiptera</taxon>
        <taxon>Heteroptera</taxon>
        <taxon>Panheteroptera</taxon>
        <taxon>Cimicomorpha</taxon>
        <taxon>Cimicidae</taxon>
        <taxon>Cimex</taxon>
    </lineage>
</organism>
<dbReference type="OMA" id="GLTDHYF"/>
<keyword evidence="2 5" id="KW-0479">Metal-binding</keyword>
<feature type="binding site" evidence="5">
    <location>
        <position position="241"/>
    </location>
    <ligand>
        <name>Fe cation</name>
        <dbReference type="ChEBI" id="CHEBI:24875"/>
        <note>catalytic</note>
    </ligand>
</feature>
<comment type="cofactor">
    <cofactor evidence="5">
        <name>Fe(2+)</name>
        <dbReference type="ChEBI" id="CHEBI:29033"/>
    </cofactor>
    <text evidence="5">Binds 1 Fe(2+) ion per subunit.</text>
</comment>
<dbReference type="OrthoDB" id="1069523at2759"/>
<dbReference type="GO" id="GO:0003834">
    <property type="term" value="F:beta-carotene 15,15'-dioxygenase activity"/>
    <property type="evidence" value="ECO:0007669"/>
    <property type="project" value="TreeGrafter"/>
</dbReference>
<dbReference type="KEGG" id="clec:106674446"/>
<dbReference type="GO" id="GO:0010436">
    <property type="term" value="F:carotenoid dioxygenase activity"/>
    <property type="evidence" value="ECO:0007669"/>
    <property type="project" value="TreeGrafter"/>
</dbReference>
<evidence type="ECO:0000256" key="5">
    <source>
        <dbReference type="PIRSR" id="PIRSR604294-1"/>
    </source>
</evidence>
<keyword evidence="3" id="KW-0560">Oxidoreductase</keyword>
<dbReference type="PANTHER" id="PTHR10543:SF24">
    <property type="entry name" value="CAROTENOID ISOMEROOXYGENASE"/>
    <property type="match status" value="1"/>
</dbReference>
<evidence type="ECO:0000256" key="1">
    <source>
        <dbReference type="ARBA" id="ARBA00006787"/>
    </source>
</evidence>
<evidence type="ECO:0000256" key="2">
    <source>
        <dbReference type="ARBA" id="ARBA00022723"/>
    </source>
</evidence>
<dbReference type="AlphaFoldDB" id="A0A8I6SR66"/>